<reference evidence="1 2" key="1">
    <citation type="submission" date="2018-09" db="EMBL/GenBank/DDBJ databases">
        <authorList>
            <person name="Zhu H."/>
        </authorList>
    </citation>
    <scope>NUCLEOTIDE SEQUENCE [LARGE SCALE GENOMIC DNA]</scope>
    <source>
        <strain evidence="1 2">K1S02-61</strain>
    </source>
</reference>
<accession>A0A418X7P3</accession>
<organism evidence="1 2">
    <name type="scientific">Massilia cavernae</name>
    <dbReference type="NCBI Taxonomy" id="2320864"/>
    <lineage>
        <taxon>Bacteria</taxon>
        <taxon>Pseudomonadati</taxon>
        <taxon>Pseudomonadota</taxon>
        <taxon>Betaproteobacteria</taxon>
        <taxon>Burkholderiales</taxon>
        <taxon>Oxalobacteraceae</taxon>
        <taxon>Telluria group</taxon>
        <taxon>Massilia</taxon>
    </lineage>
</organism>
<protein>
    <submittedName>
        <fullName evidence="1">Uncharacterized protein</fullName>
    </submittedName>
</protein>
<dbReference type="EMBL" id="QYUP01000185">
    <property type="protein sequence ID" value="RJG08516.1"/>
    <property type="molecule type" value="Genomic_DNA"/>
</dbReference>
<evidence type="ECO:0000313" key="1">
    <source>
        <dbReference type="EMBL" id="RJG08516.1"/>
    </source>
</evidence>
<dbReference type="Proteomes" id="UP000284006">
    <property type="component" value="Unassembled WGS sequence"/>
</dbReference>
<name>A0A418X7P3_9BURK</name>
<sequence length="63" mass="7059">MALPANTRPRVRRELYQAANDQTVTDIRKTGKFQPGWLTSRSDSMPCGINTSPAEHRMVSVTL</sequence>
<dbReference type="AlphaFoldDB" id="A0A418X7P3"/>
<evidence type="ECO:0000313" key="2">
    <source>
        <dbReference type="Proteomes" id="UP000284006"/>
    </source>
</evidence>
<proteinExistence type="predicted"/>
<gene>
    <name evidence="1" type="ORF">D3872_23650</name>
</gene>
<keyword evidence="2" id="KW-1185">Reference proteome</keyword>
<comment type="caution">
    <text evidence="1">The sequence shown here is derived from an EMBL/GenBank/DDBJ whole genome shotgun (WGS) entry which is preliminary data.</text>
</comment>